<reference evidence="1 2" key="1">
    <citation type="journal article" date="2024" name="IMA Fungus">
        <title>Apiospora arundinis, a panoply of carbohydrate-active enzymes and secondary metabolites.</title>
        <authorList>
            <person name="Sorensen T."/>
            <person name="Petersen C."/>
            <person name="Muurmann A.T."/>
            <person name="Christiansen J.V."/>
            <person name="Brundto M.L."/>
            <person name="Overgaard C.K."/>
            <person name="Boysen A.T."/>
            <person name="Wollenberg R.D."/>
            <person name="Larsen T.O."/>
            <person name="Sorensen J.L."/>
            <person name="Nielsen K.L."/>
            <person name="Sondergaard T.E."/>
        </authorList>
    </citation>
    <scope>NUCLEOTIDE SEQUENCE [LARGE SCALE GENOMIC DNA]</scope>
    <source>
        <strain evidence="1 2">AAU 773</strain>
    </source>
</reference>
<dbReference type="Proteomes" id="UP001390339">
    <property type="component" value="Unassembled WGS sequence"/>
</dbReference>
<dbReference type="EMBL" id="JAPCWZ010000006">
    <property type="protein sequence ID" value="KAK8859264.1"/>
    <property type="molecule type" value="Genomic_DNA"/>
</dbReference>
<protein>
    <submittedName>
        <fullName evidence="1">AAA ATPase domain-containing protein</fullName>
    </submittedName>
</protein>
<sequence>MVDASAVIGVITAALALMKQINDAREGAKELPRRVKQVSRQHDAVVQSLTLVEGEKNLQTSSIGQQVEAIMTEAKELKRFYERIRKRSYIAAFLSVFFLGDQDGKQLEDILRRLGTAREELMLRISVTLVGLVGNLKDGFAVTFDVLAETNEKVKQIAGGKDMVLMNRLRQRTLHQKDGAITLNEQDIQFLRLSEAGNVMANVPTPNFRIDGKTGLVVVGGNAECVNTGISIEREVIDDRDDQETHDHKNIGIITGETGKIEVRQNAKKVNTGISISSANSTR</sequence>
<keyword evidence="2" id="KW-1185">Reference proteome</keyword>
<accession>A0ABR2I975</accession>
<comment type="caution">
    <text evidence="1">The sequence shown here is derived from an EMBL/GenBank/DDBJ whole genome shotgun (WGS) entry which is preliminary data.</text>
</comment>
<organism evidence="1 2">
    <name type="scientific">Apiospora arundinis</name>
    <dbReference type="NCBI Taxonomy" id="335852"/>
    <lineage>
        <taxon>Eukaryota</taxon>
        <taxon>Fungi</taxon>
        <taxon>Dikarya</taxon>
        <taxon>Ascomycota</taxon>
        <taxon>Pezizomycotina</taxon>
        <taxon>Sordariomycetes</taxon>
        <taxon>Xylariomycetidae</taxon>
        <taxon>Amphisphaeriales</taxon>
        <taxon>Apiosporaceae</taxon>
        <taxon>Apiospora</taxon>
    </lineage>
</organism>
<gene>
    <name evidence="1" type="ORF">PGQ11_009998</name>
</gene>
<evidence type="ECO:0000313" key="1">
    <source>
        <dbReference type="EMBL" id="KAK8859264.1"/>
    </source>
</evidence>
<proteinExistence type="predicted"/>
<evidence type="ECO:0000313" key="2">
    <source>
        <dbReference type="Proteomes" id="UP001390339"/>
    </source>
</evidence>
<name>A0ABR2I975_9PEZI</name>